<evidence type="ECO:0000256" key="2">
    <source>
        <dbReference type="ARBA" id="ARBA00022670"/>
    </source>
</evidence>
<keyword evidence="5 9" id="KW-0862">Zinc</keyword>
<dbReference type="CDD" id="cd14817">
    <property type="entry name" value="D-Ala-D-Ala_dipeptidase_VanX"/>
    <property type="match status" value="1"/>
</dbReference>
<dbReference type="SUPFAM" id="SSF55166">
    <property type="entry name" value="Hedgehog/DD-peptidase"/>
    <property type="match status" value="1"/>
</dbReference>
<keyword evidence="4 9" id="KW-0378">Hydrolase</keyword>
<protein>
    <recommendedName>
        <fullName evidence="9 10">D-alanyl-D-alanine dipeptidase</fullName>
        <shortName evidence="9 10">D-Ala-D-Ala dipeptidase</shortName>
        <ecNumber evidence="9 10">3.4.13.22</ecNumber>
    </recommendedName>
</protein>
<accession>A0ABP8DDN0</accession>
<organism evidence="13 14">
    <name type="scientific">Dactylosporangium darangshiense</name>
    <dbReference type="NCBI Taxonomy" id="579108"/>
    <lineage>
        <taxon>Bacteria</taxon>
        <taxon>Bacillati</taxon>
        <taxon>Actinomycetota</taxon>
        <taxon>Actinomycetes</taxon>
        <taxon>Micromonosporales</taxon>
        <taxon>Micromonosporaceae</taxon>
        <taxon>Dactylosporangium</taxon>
    </lineage>
</organism>
<dbReference type="InterPro" id="IPR000755">
    <property type="entry name" value="A_A_dipeptidase"/>
</dbReference>
<evidence type="ECO:0000256" key="12">
    <source>
        <dbReference type="SAM" id="SignalP"/>
    </source>
</evidence>
<keyword evidence="3 9" id="KW-0479">Metal-binding</keyword>
<evidence type="ECO:0000256" key="5">
    <source>
        <dbReference type="ARBA" id="ARBA00022833"/>
    </source>
</evidence>
<evidence type="ECO:0000256" key="9">
    <source>
        <dbReference type="HAMAP-Rule" id="MF_01924"/>
    </source>
</evidence>
<comment type="catalytic activity">
    <reaction evidence="1 9 10">
        <text>D-alanyl-D-alanine + H2O = 2 D-alanine</text>
        <dbReference type="Rhea" id="RHEA:20661"/>
        <dbReference type="ChEBI" id="CHEBI:15377"/>
        <dbReference type="ChEBI" id="CHEBI:57416"/>
        <dbReference type="ChEBI" id="CHEBI:57822"/>
        <dbReference type="EC" id="3.4.13.22"/>
    </reaction>
</comment>
<keyword evidence="6 9" id="KW-0224">Dipeptidase</keyword>
<keyword evidence="12" id="KW-0732">Signal</keyword>
<evidence type="ECO:0000256" key="10">
    <source>
        <dbReference type="PIRNR" id="PIRNR026671"/>
    </source>
</evidence>
<dbReference type="Proteomes" id="UP001500620">
    <property type="component" value="Unassembled WGS sequence"/>
</dbReference>
<evidence type="ECO:0000256" key="3">
    <source>
        <dbReference type="ARBA" id="ARBA00022723"/>
    </source>
</evidence>
<evidence type="ECO:0000256" key="6">
    <source>
        <dbReference type="ARBA" id="ARBA00022997"/>
    </source>
</evidence>
<feature type="chain" id="PRO_5046178756" description="D-alanyl-D-alanine dipeptidase" evidence="12">
    <location>
        <begin position="27"/>
        <end position="281"/>
    </location>
</feature>
<evidence type="ECO:0000256" key="11">
    <source>
        <dbReference type="SAM" id="MobiDB-lite"/>
    </source>
</evidence>
<dbReference type="Gene3D" id="3.30.1380.10">
    <property type="match status" value="1"/>
</dbReference>
<dbReference type="Pfam" id="PF01427">
    <property type="entry name" value="Peptidase_M15"/>
    <property type="match status" value="2"/>
</dbReference>
<feature type="binding site" evidence="9">
    <location>
        <position position="171"/>
    </location>
    <ligand>
        <name>Zn(2+)</name>
        <dbReference type="ChEBI" id="CHEBI:29105"/>
        <note>catalytic</note>
    </ligand>
</feature>
<evidence type="ECO:0000256" key="7">
    <source>
        <dbReference type="ARBA" id="ARBA00023049"/>
    </source>
</evidence>
<evidence type="ECO:0000313" key="14">
    <source>
        <dbReference type="Proteomes" id="UP001500620"/>
    </source>
</evidence>
<gene>
    <name evidence="13" type="ORF">GCM10022255_050880</name>
</gene>
<evidence type="ECO:0000256" key="1">
    <source>
        <dbReference type="ARBA" id="ARBA00001362"/>
    </source>
</evidence>
<comment type="function">
    <text evidence="9 10">Catalyzes hydrolysis of the D-alanyl-D-alanine dipeptide.</text>
</comment>
<keyword evidence="2 9" id="KW-0645">Protease</keyword>
<reference evidence="14" key="1">
    <citation type="journal article" date="2019" name="Int. J. Syst. Evol. Microbiol.">
        <title>The Global Catalogue of Microorganisms (GCM) 10K type strain sequencing project: providing services to taxonomists for standard genome sequencing and annotation.</title>
        <authorList>
            <consortium name="The Broad Institute Genomics Platform"/>
            <consortium name="The Broad Institute Genome Sequencing Center for Infectious Disease"/>
            <person name="Wu L."/>
            <person name="Ma J."/>
        </authorList>
    </citation>
    <scope>NUCLEOTIDE SEQUENCE [LARGE SCALE GENOMIC DNA]</scope>
    <source>
        <strain evidence="14">JCM 17441</strain>
    </source>
</reference>
<comment type="caution">
    <text evidence="13">The sequence shown here is derived from an EMBL/GenBank/DDBJ whole genome shotgun (WGS) entry which is preliminary data.</text>
</comment>
<name>A0ABP8DDN0_9ACTN</name>
<comment type="cofactor">
    <cofactor evidence="9">
        <name>Zn(2+)</name>
        <dbReference type="ChEBI" id="CHEBI:29105"/>
    </cofactor>
    <text evidence="9">Binds 1 zinc ion per subunit.</text>
</comment>
<dbReference type="PANTHER" id="PTHR43126:SF1">
    <property type="entry name" value="D-ALANYL-D-ALANINE DIPEPTIDASE"/>
    <property type="match status" value="1"/>
</dbReference>
<proteinExistence type="inferred from homology"/>
<feature type="signal peptide" evidence="12">
    <location>
        <begin position="1"/>
        <end position="26"/>
    </location>
</feature>
<feature type="region of interest" description="Disordered" evidence="11">
    <location>
        <begin position="23"/>
        <end position="53"/>
    </location>
</feature>
<dbReference type="InterPro" id="IPR009045">
    <property type="entry name" value="Zn_M74/Hedgehog-like"/>
</dbReference>
<dbReference type="PIRSF" id="PIRSF026671">
    <property type="entry name" value="AA_dipeptidase"/>
    <property type="match status" value="1"/>
</dbReference>
<keyword evidence="8 10" id="KW-0961">Cell wall biogenesis/degradation</keyword>
<sequence length="281" mass="30268">MRLKFAATALVATALLVSGCGGPASPAPSVPVVPPASTGAEPSRSPEPSATPSLAPVHEGFVALSDVDPSILQDMRYATPHNFVGRPVAGYKQPRCLVTRQAAEALRSVQQKAVAKGYSLKVYDCYRPQQAVDDFVSWSHDSDQRMKGEFYPHVDKSRLFADGYIGGPTAHSRGSTLDLTIVALPPRTQPGFDPAQPLLPCTAPSGQRFADNTVDMGTGFDCFDPLAHTAADGVSPAQRDNRELLTGLMSAGGFTNYPKEWWHYTLQNEPFPDTYFNFPVA</sequence>
<dbReference type="RefSeq" id="WP_345129805.1">
    <property type="nucleotide sequence ID" value="NZ_BAABAT010000014.1"/>
</dbReference>
<feature type="compositionally biased region" description="Pro residues" evidence="11">
    <location>
        <begin position="25"/>
        <end position="34"/>
    </location>
</feature>
<feature type="active site" description="Proton donor/acceptor" evidence="9">
    <location>
        <position position="260"/>
    </location>
</feature>
<keyword evidence="14" id="KW-1185">Reference proteome</keyword>
<feature type="binding site" evidence="9">
    <location>
        <position position="178"/>
    </location>
    <ligand>
        <name>Zn(2+)</name>
        <dbReference type="ChEBI" id="CHEBI:29105"/>
        <note>catalytic</note>
    </ligand>
</feature>
<comment type="similarity">
    <text evidence="9 10">Belongs to the peptidase M15D family.</text>
</comment>
<evidence type="ECO:0000313" key="13">
    <source>
        <dbReference type="EMBL" id="GAA4252762.1"/>
    </source>
</evidence>
<dbReference type="EC" id="3.4.13.22" evidence="9 10"/>
<dbReference type="EMBL" id="BAABAT010000014">
    <property type="protein sequence ID" value="GAA4252762.1"/>
    <property type="molecule type" value="Genomic_DNA"/>
</dbReference>
<feature type="binding site" evidence="9">
    <location>
        <position position="263"/>
    </location>
    <ligand>
        <name>Zn(2+)</name>
        <dbReference type="ChEBI" id="CHEBI:29105"/>
        <note>catalytic</note>
    </ligand>
</feature>
<dbReference type="PROSITE" id="PS51257">
    <property type="entry name" value="PROKAR_LIPOPROTEIN"/>
    <property type="match status" value="1"/>
</dbReference>
<feature type="site" description="Transition state stabilizer" evidence="9">
    <location>
        <position position="127"/>
    </location>
</feature>
<keyword evidence="7 9" id="KW-0482">Metalloprotease</keyword>
<dbReference type="HAMAP" id="MF_01924">
    <property type="entry name" value="A_A_dipeptidase"/>
    <property type="match status" value="1"/>
</dbReference>
<evidence type="ECO:0000256" key="4">
    <source>
        <dbReference type="ARBA" id="ARBA00022801"/>
    </source>
</evidence>
<dbReference type="PANTHER" id="PTHR43126">
    <property type="entry name" value="D-ALANYL-D-ALANINE DIPEPTIDASE"/>
    <property type="match status" value="1"/>
</dbReference>
<evidence type="ECO:0000256" key="8">
    <source>
        <dbReference type="ARBA" id="ARBA00023316"/>
    </source>
</evidence>